<dbReference type="SUPFAM" id="SSF47413">
    <property type="entry name" value="lambda repressor-like DNA-binding domains"/>
    <property type="match status" value="1"/>
</dbReference>
<dbReference type="CDD" id="cd01392">
    <property type="entry name" value="HTH_LacI"/>
    <property type="match status" value="1"/>
</dbReference>
<dbReference type="Pfam" id="PF13377">
    <property type="entry name" value="Peripla_BP_3"/>
    <property type="match status" value="1"/>
</dbReference>
<dbReference type="InterPro" id="IPR046335">
    <property type="entry name" value="LacI/GalR-like_sensor"/>
</dbReference>
<feature type="domain" description="HTH lacI-type" evidence="4">
    <location>
        <begin position="2"/>
        <end position="56"/>
    </location>
</feature>
<dbReference type="Pfam" id="PF00356">
    <property type="entry name" value="LacI"/>
    <property type="match status" value="1"/>
</dbReference>
<dbReference type="GO" id="GO:0000976">
    <property type="term" value="F:transcription cis-regulatory region binding"/>
    <property type="evidence" value="ECO:0007669"/>
    <property type="project" value="TreeGrafter"/>
</dbReference>
<dbReference type="SMART" id="SM00354">
    <property type="entry name" value="HTH_LACI"/>
    <property type="match status" value="1"/>
</dbReference>
<protein>
    <submittedName>
        <fullName evidence="5">Maltose regulon regulatory protein MalI</fullName>
    </submittedName>
</protein>
<dbReference type="PANTHER" id="PTHR30146">
    <property type="entry name" value="LACI-RELATED TRANSCRIPTIONAL REPRESSOR"/>
    <property type="match status" value="1"/>
</dbReference>
<dbReference type="InterPro" id="IPR028082">
    <property type="entry name" value="Peripla_BP_I"/>
</dbReference>
<proteinExistence type="predicted"/>
<dbReference type="OrthoDB" id="252678at2"/>
<organism evidence="5 6">
    <name type="scientific">Luteimicrobium xylanilyticum</name>
    <dbReference type="NCBI Taxonomy" id="1133546"/>
    <lineage>
        <taxon>Bacteria</taxon>
        <taxon>Bacillati</taxon>
        <taxon>Actinomycetota</taxon>
        <taxon>Actinomycetes</taxon>
        <taxon>Micrococcales</taxon>
        <taxon>Luteimicrobium</taxon>
    </lineage>
</organism>
<dbReference type="AlphaFoldDB" id="A0A5P9QB11"/>
<accession>A0A5P9QB11</accession>
<keyword evidence="6" id="KW-1185">Reference proteome</keyword>
<dbReference type="EMBL" id="CP045529">
    <property type="protein sequence ID" value="QFU98641.1"/>
    <property type="molecule type" value="Genomic_DNA"/>
</dbReference>
<dbReference type="PANTHER" id="PTHR30146:SF153">
    <property type="entry name" value="LACTOSE OPERON REPRESSOR"/>
    <property type="match status" value="1"/>
</dbReference>
<dbReference type="SUPFAM" id="SSF53822">
    <property type="entry name" value="Periplasmic binding protein-like I"/>
    <property type="match status" value="1"/>
</dbReference>
<name>A0A5P9QB11_9MICO</name>
<dbReference type="InterPro" id="IPR010982">
    <property type="entry name" value="Lambda_DNA-bd_dom_sf"/>
</dbReference>
<reference evidence="5 6" key="1">
    <citation type="submission" date="2019-10" db="EMBL/GenBank/DDBJ databases">
        <title>Genome sequence of Luteimicrobium xylanilyticum HY-24.</title>
        <authorList>
            <person name="Kim D.Y."/>
            <person name="Park H.-Y."/>
        </authorList>
    </citation>
    <scope>NUCLEOTIDE SEQUENCE [LARGE SCALE GENOMIC DNA]</scope>
    <source>
        <strain evidence="5 6">HY-24</strain>
    </source>
</reference>
<dbReference type="PROSITE" id="PS50932">
    <property type="entry name" value="HTH_LACI_2"/>
    <property type="match status" value="1"/>
</dbReference>
<dbReference type="InterPro" id="IPR000843">
    <property type="entry name" value="HTH_LacI"/>
</dbReference>
<keyword evidence="1" id="KW-0805">Transcription regulation</keyword>
<keyword evidence="3" id="KW-0804">Transcription</keyword>
<gene>
    <name evidence="5" type="ORF">KDY119_02158</name>
</gene>
<dbReference type="KEGG" id="lxl:KDY119_02158"/>
<evidence type="ECO:0000256" key="2">
    <source>
        <dbReference type="ARBA" id="ARBA00023125"/>
    </source>
</evidence>
<evidence type="ECO:0000259" key="4">
    <source>
        <dbReference type="PROSITE" id="PS50932"/>
    </source>
</evidence>
<dbReference type="RefSeq" id="WP_051136490.1">
    <property type="nucleotide sequence ID" value="NZ_BAABIH010000017.1"/>
</dbReference>
<evidence type="ECO:0000313" key="5">
    <source>
        <dbReference type="EMBL" id="QFU98641.1"/>
    </source>
</evidence>
<evidence type="ECO:0000256" key="3">
    <source>
        <dbReference type="ARBA" id="ARBA00023163"/>
    </source>
</evidence>
<dbReference type="GO" id="GO:0003700">
    <property type="term" value="F:DNA-binding transcription factor activity"/>
    <property type="evidence" value="ECO:0007669"/>
    <property type="project" value="TreeGrafter"/>
</dbReference>
<evidence type="ECO:0000313" key="6">
    <source>
        <dbReference type="Proteomes" id="UP000326702"/>
    </source>
</evidence>
<evidence type="ECO:0000256" key="1">
    <source>
        <dbReference type="ARBA" id="ARBA00023015"/>
    </source>
</evidence>
<keyword evidence="2" id="KW-0238">DNA-binding</keyword>
<dbReference type="PROSITE" id="PS00356">
    <property type="entry name" value="HTH_LACI_1"/>
    <property type="match status" value="1"/>
</dbReference>
<dbReference type="Proteomes" id="UP000326702">
    <property type="component" value="Chromosome"/>
</dbReference>
<dbReference type="Gene3D" id="3.40.50.2300">
    <property type="match status" value="2"/>
</dbReference>
<dbReference type="Gene3D" id="1.10.260.40">
    <property type="entry name" value="lambda repressor-like DNA-binding domains"/>
    <property type="match status" value="1"/>
</dbReference>
<sequence length="339" mass="36139">MATMQDVARHAGVSLSTVSYALSGARPIGTETRARVMAAIEELGFERNAAARSLAARRSHVLALVLPTVAGGLSGTLGEFAQGASQTAREAGYHLVIWPFDREEHAEVRDLVRQGQADGVLVMEVSLHDERIDALLASKVPFTMIGRTAELDGRSWVDIDFERTLTDAVDHLADLGHTTIAFVNHSQRSLDTGYGPTVRARDAFHAAAVARGLHATDVTSDESPLAGRLATGAILDERPDTTAFVTMNETATFGVTQALRDRGLRVPDDVSVLAVVTSPEVGAMYNPPLTTMRAPGRELGRRSVEELLAALEGTTVREAPRLVTCVLSPGASTGSAPRR</sequence>